<evidence type="ECO:0000256" key="2">
    <source>
        <dbReference type="ARBA" id="ARBA00022475"/>
    </source>
</evidence>
<evidence type="ECO:0000256" key="3">
    <source>
        <dbReference type="ARBA" id="ARBA00022692"/>
    </source>
</evidence>
<keyword evidence="2" id="KW-1003">Cell membrane</keyword>
<dbReference type="KEGG" id="nml:Namu_0452"/>
<dbReference type="OrthoDB" id="226701at2"/>
<evidence type="ECO:0000259" key="7">
    <source>
        <dbReference type="Pfam" id="PF12696"/>
    </source>
</evidence>
<dbReference type="InterPro" id="IPR027417">
    <property type="entry name" value="P-loop_NTPase"/>
</dbReference>
<dbReference type="InterPro" id="IPR032689">
    <property type="entry name" value="TraG-D_C"/>
</dbReference>
<dbReference type="eggNOG" id="COG3505">
    <property type="taxonomic scope" value="Bacteria"/>
</dbReference>
<protein>
    <submittedName>
        <fullName evidence="8">Type IV secretory pathway VirD4 protein-like protein</fullName>
    </submittedName>
</protein>
<dbReference type="PANTHER" id="PTHR37937:SF1">
    <property type="entry name" value="CONJUGATIVE TRANSFER: DNA TRANSPORT"/>
    <property type="match status" value="1"/>
</dbReference>
<feature type="domain" description="TraD/TraG TraM recognition site" evidence="7">
    <location>
        <begin position="438"/>
        <end position="563"/>
    </location>
</feature>
<dbReference type="PANTHER" id="PTHR37937">
    <property type="entry name" value="CONJUGATIVE TRANSFER: DNA TRANSPORT"/>
    <property type="match status" value="1"/>
</dbReference>
<accession>C8X6A1</accession>
<dbReference type="Pfam" id="PF12696">
    <property type="entry name" value="TraG-D_C"/>
    <property type="match status" value="1"/>
</dbReference>
<keyword evidence="9" id="KW-1185">Reference proteome</keyword>
<reference evidence="9" key="1">
    <citation type="submission" date="2009-09" db="EMBL/GenBank/DDBJ databases">
        <title>The complete genome of Nakamurella multipartita DSM 44233.</title>
        <authorList>
            <consortium name="US DOE Joint Genome Institute (JGI-PGF)"/>
            <person name="Lucas S."/>
            <person name="Copeland A."/>
            <person name="Lapidus A."/>
            <person name="Glavina del Rio T."/>
            <person name="Dalin E."/>
            <person name="Tice H."/>
            <person name="Bruce D."/>
            <person name="Goodwin L."/>
            <person name="Pitluck S."/>
            <person name="Kyrpides N."/>
            <person name="Mavromatis K."/>
            <person name="Ivanova N."/>
            <person name="Ovchinnikova G."/>
            <person name="Sims D."/>
            <person name="Meincke L."/>
            <person name="Brettin T."/>
            <person name="Detter J.C."/>
            <person name="Han C."/>
            <person name="Larimer F."/>
            <person name="Land M."/>
            <person name="Hauser L."/>
            <person name="Markowitz V."/>
            <person name="Cheng J.-F."/>
            <person name="Hugenholtz P."/>
            <person name="Woyke T."/>
            <person name="Wu D."/>
            <person name="Klenk H.-P."/>
            <person name="Eisen J.A."/>
        </authorList>
    </citation>
    <scope>NUCLEOTIDE SEQUENCE [LARGE SCALE GENOMIC DNA]</scope>
    <source>
        <strain evidence="9">ATCC 700099 / DSM 44233 / CIP 104796 / JCM 9543 / NBRC 105858 / Y-104</strain>
    </source>
</reference>
<gene>
    <name evidence="8" type="ordered locus">Namu_0452</name>
</gene>
<comment type="subcellular location">
    <subcellularLocation>
        <location evidence="1">Cell membrane</location>
        <topology evidence="1">Multi-pass membrane protein</topology>
    </subcellularLocation>
</comment>
<evidence type="ECO:0000256" key="1">
    <source>
        <dbReference type="ARBA" id="ARBA00004651"/>
    </source>
</evidence>
<dbReference type="CDD" id="cd01127">
    <property type="entry name" value="TrwB_TraG_TraD_VirD4"/>
    <property type="match status" value="1"/>
</dbReference>
<dbReference type="RefSeq" id="WP_015745790.1">
    <property type="nucleotide sequence ID" value="NC_013235.1"/>
</dbReference>
<evidence type="ECO:0000313" key="9">
    <source>
        <dbReference type="Proteomes" id="UP000002218"/>
    </source>
</evidence>
<name>C8X6A1_NAKMY</name>
<dbReference type="InterPro" id="IPR051539">
    <property type="entry name" value="T4SS-coupling_protein"/>
</dbReference>
<feature type="transmembrane region" description="Helical" evidence="6">
    <location>
        <begin position="80"/>
        <end position="104"/>
    </location>
</feature>
<evidence type="ECO:0000256" key="5">
    <source>
        <dbReference type="ARBA" id="ARBA00023136"/>
    </source>
</evidence>
<evidence type="ECO:0000256" key="6">
    <source>
        <dbReference type="SAM" id="Phobius"/>
    </source>
</evidence>
<organism evidence="8 9">
    <name type="scientific">Nakamurella multipartita (strain ATCC 700099 / DSM 44233 / CIP 104796 / JCM 9543 / NBRC 105858 / Y-104)</name>
    <name type="common">Microsphaera multipartita</name>
    <dbReference type="NCBI Taxonomy" id="479431"/>
    <lineage>
        <taxon>Bacteria</taxon>
        <taxon>Bacillati</taxon>
        <taxon>Actinomycetota</taxon>
        <taxon>Actinomycetes</taxon>
        <taxon>Nakamurellales</taxon>
        <taxon>Nakamurellaceae</taxon>
        <taxon>Nakamurella</taxon>
    </lineage>
</organism>
<dbReference type="InParanoid" id="C8X6A1"/>
<keyword evidence="5 6" id="KW-0472">Membrane</keyword>
<dbReference type="EMBL" id="CP001737">
    <property type="protein sequence ID" value="ACV76872.1"/>
    <property type="molecule type" value="Genomic_DNA"/>
</dbReference>
<dbReference type="STRING" id="479431.Namu_0452"/>
<evidence type="ECO:0000313" key="8">
    <source>
        <dbReference type="EMBL" id="ACV76872.1"/>
    </source>
</evidence>
<feature type="transmembrane region" description="Helical" evidence="6">
    <location>
        <begin position="18"/>
        <end position="36"/>
    </location>
</feature>
<evidence type="ECO:0000256" key="4">
    <source>
        <dbReference type="ARBA" id="ARBA00022989"/>
    </source>
</evidence>
<dbReference type="GO" id="GO:0005886">
    <property type="term" value="C:plasma membrane"/>
    <property type="evidence" value="ECO:0007669"/>
    <property type="project" value="UniProtKB-SubCell"/>
</dbReference>
<keyword evidence="4 6" id="KW-1133">Transmembrane helix</keyword>
<dbReference type="AlphaFoldDB" id="C8X6A1"/>
<dbReference type="Gene3D" id="3.40.50.300">
    <property type="entry name" value="P-loop containing nucleotide triphosphate hydrolases"/>
    <property type="match status" value="1"/>
</dbReference>
<sequence precursor="true">MLTSKTKTPHRSADIDRLLVGVVLLVGVGGLLLWVGGQAASLLTGNGFAAGPVTAGARALLADRDNPSAAWDSPMPDPAAYWWITATVTGLLLALGALGAVGFAKVRGRVRLRGRLSEMATRPGMATSRDIKATVGPKRLRRSAPELRPTLAGRIGPRELGWCWGTARGVGVWTSVRDSVVLLGPSGAGKGVYVVNNRILDAPGAVVATSTRPDVLSVTITHRRNAGPVAVIATDGSMDGLPEIVRWSPIQECRDGRVAAARAQVLAAGSSSGVEDASFWQGWTEKVIKTLLHAAAWSGTGIDDLWRWSQSAVAARSALAVLQDLDGRDTGTGQRVEPGWADTLAQVVEGDDKFRGNLWAGVGKALAGLDLYSVRRRFDPRPGENFDPTAFLADRGTLYLLAEADDPASRLLQCLVADITRTAKDLADHSPKSRLDPPLTLVLDEIANWAPLPALPTYVSAYGGSGVVTIAVIQSRAQMARSWGSDAAKAIWDSATITGILGGVTDAENLRDFAAIAGDRDETSWQASTGKDGGLLGLGSGRSYSEQTRTRAVLTTGEIRGLPEGTMLMFYKGLDPMLVRMTAYYRRKERKTLLAGRAAIEARISETAAAGPVVAEPAEET</sequence>
<keyword evidence="3 6" id="KW-0812">Transmembrane</keyword>
<proteinExistence type="predicted"/>
<reference evidence="8 9" key="2">
    <citation type="journal article" date="2010" name="Stand. Genomic Sci.">
        <title>Complete genome sequence of Nakamurella multipartita type strain (Y-104).</title>
        <authorList>
            <person name="Tice H."/>
            <person name="Mayilraj S."/>
            <person name="Sims D."/>
            <person name="Lapidus A."/>
            <person name="Nolan M."/>
            <person name="Lucas S."/>
            <person name="Glavina Del Rio T."/>
            <person name="Copeland A."/>
            <person name="Cheng J.F."/>
            <person name="Meincke L."/>
            <person name="Bruce D."/>
            <person name="Goodwin L."/>
            <person name="Pitluck S."/>
            <person name="Ivanova N."/>
            <person name="Mavromatis K."/>
            <person name="Ovchinnikova G."/>
            <person name="Pati A."/>
            <person name="Chen A."/>
            <person name="Palaniappan K."/>
            <person name="Land M."/>
            <person name="Hauser L."/>
            <person name="Chang Y.J."/>
            <person name="Jeffries C.D."/>
            <person name="Detter J.C."/>
            <person name="Brettin T."/>
            <person name="Rohde M."/>
            <person name="Goker M."/>
            <person name="Bristow J."/>
            <person name="Eisen J.A."/>
            <person name="Markowitz V."/>
            <person name="Hugenholtz P."/>
            <person name="Kyrpides N.C."/>
            <person name="Klenk H.P."/>
            <person name="Chen F."/>
        </authorList>
    </citation>
    <scope>NUCLEOTIDE SEQUENCE [LARGE SCALE GENOMIC DNA]</scope>
    <source>
        <strain evidence="9">ATCC 700099 / DSM 44233 / CIP 104796 / JCM 9543 / NBRC 105858 / Y-104</strain>
    </source>
</reference>
<dbReference type="Proteomes" id="UP000002218">
    <property type="component" value="Chromosome"/>
</dbReference>
<dbReference type="HOGENOM" id="CLU_029028_1_0_11"/>
<dbReference type="SUPFAM" id="SSF52540">
    <property type="entry name" value="P-loop containing nucleoside triphosphate hydrolases"/>
    <property type="match status" value="1"/>
</dbReference>